<keyword evidence="2 4" id="KW-0863">Zinc-finger</keyword>
<dbReference type="AlphaFoldDB" id="A0A8K0VU67"/>
<reference evidence="7" key="1">
    <citation type="journal article" date="2021" name="Nat. Commun.">
        <title>Genetic determinants of endophytism in the Arabidopsis root mycobiome.</title>
        <authorList>
            <person name="Mesny F."/>
            <person name="Miyauchi S."/>
            <person name="Thiergart T."/>
            <person name="Pickel B."/>
            <person name="Atanasova L."/>
            <person name="Karlsson M."/>
            <person name="Huettel B."/>
            <person name="Barry K.W."/>
            <person name="Haridas S."/>
            <person name="Chen C."/>
            <person name="Bauer D."/>
            <person name="Andreopoulos W."/>
            <person name="Pangilinan J."/>
            <person name="LaButti K."/>
            <person name="Riley R."/>
            <person name="Lipzen A."/>
            <person name="Clum A."/>
            <person name="Drula E."/>
            <person name="Henrissat B."/>
            <person name="Kohler A."/>
            <person name="Grigoriev I.V."/>
            <person name="Martin F.M."/>
            <person name="Hacquard S."/>
        </authorList>
    </citation>
    <scope>NUCLEOTIDE SEQUENCE</scope>
    <source>
        <strain evidence="7">MPI-SDFR-AT-0120</strain>
    </source>
</reference>
<gene>
    <name evidence="7" type="ORF">FB567DRAFT_597333</name>
</gene>
<feature type="domain" description="C3H1-type" evidence="6">
    <location>
        <begin position="619"/>
        <end position="646"/>
    </location>
</feature>
<feature type="region of interest" description="Disordered" evidence="5">
    <location>
        <begin position="1"/>
        <end position="53"/>
    </location>
</feature>
<proteinExistence type="predicted"/>
<keyword evidence="3 4" id="KW-0862">Zinc</keyword>
<feature type="region of interest" description="Disordered" evidence="5">
    <location>
        <begin position="183"/>
        <end position="260"/>
    </location>
</feature>
<feature type="compositionally biased region" description="Low complexity" evidence="5">
    <location>
        <begin position="183"/>
        <end position="204"/>
    </location>
</feature>
<evidence type="ECO:0000259" key="6">
    <source>
        <dbReference type="PROSITE" id="PS50103"/>
    </source>
</evidence>
<evidence type="ECO:0000256" key="3">
    <source>
        <dbReference type="ARBA" id="ARBA00022833"/>
    </source>
</evidence>
<dbReference type="OrthoDB" id="5598441at2759"/>
<keyword evidence="8" id="KW-1185">Reference proteome</keyword>
<feature type="compositionally biased region" description="Polar residues" evidence="5">
    <location>
        <begin position="77"/>
        <end position="122"/>
    </location>
</feature>
<accession>A0A8K0VU67</accession>
<sequence length="807" mass="88595">MSEGRATGSVMGKRRRSMHLTDTPPPRGDYNVEPVTKRRKKVARATNVPKSTNNACNHYVALSEGVERAERRASLDSKFSSNARTTRPRNATKSNKQSNHTDTSQFGQVMNSNRQLPTPSLSSEDEDVVPLTDLPNTTMQAIWETPKVAQALKEYHAAQDAINEEPITQVASLRCRKHNVFAPSPSHASLSPSTSSETQSIDSTSVEEPSTCVDAAGESVSQEGKKGMITSPEASQDACDDDGEVGPLAGGESALAPASKCSVVETSAPSQIIDEACDADKSLIEFNRRLTSAVHALASKSCGMPQHDETGDVEDSSDSKPQRVAISERAESETVAALTDMIKGMARNQEATREATEKLLIANQVECQRLATLIATQPPSAPSASLPEPRKETQAILDIARVLGAIDANAARQIVRRAFQSWNHLVAEKPTPLPNLNIQLENPYLAHQGRSDYFCSTNLCMEEKPQRTTTVPMSMEQMLCCLKADEARYIRDFQTSPFQVALPGGVLVRHIHKSQYPLRDALAEKQEERLMQQQAVLMKPTVLKAGSQKQLNVVDAKVGEPEPSWQMEDLQSVGKQNTTFSTAPTNNTYQPGQPLVFAQSNNVAQHTGSRESNAAPSGSNVANICKYFLAGGCRFGDRCRNSHIMPNAESATRQPSSDTPNIQRQNEQLAETPLPWHIQSINNDNYKNISTAYRDLRNRAIHDDQVNASCSGFSMRKREKELDDILRRANRQPSTGMEGDLEWIIEQGGGLADEDEEFKRQIENDSRSASNQIAKNTSSSLKPNLVNTTLDGYPELPAPQEEYDEML</sequence>
<name>A0A8K0VU67_9PLEO</name>
<feature type="region of interest" description="Disordered" evidence="5">
    <location>
        <begin position="301"/>
        <end position="325"/>
    </location>
</feature>
<comment type="caution">
    <text evidence="7">The sequence shown here is derived from an EMBL/GenBank/DDBJ whole genome shotgun (WGS) entry which is preliminary data.</text>
</comment>
<dbReference type="GO" id="GO:0008270">
    <property type="term" value="F:zinc ion binding"/>
    <property type="evidence" value="ECO:0007669"/>
    <property type="project" value="UniProtKB-KW"/>
</dbReference>
<dbReference type="Pfam" id="PF18044">
    <property type="entry name" value="zf-CCCH_4"/>
    <property type="match status" value="1"/>
</dbReference>
<evidence type="ECO:0000256" key="4">
    <source>
        <dbReference type="PROSITE-ProRule" id="PRU00723"/>
    </source>
</evidence>
<keyword evidence="1 4" id="KW-0479">Metal-binding</keyword>
<dbReference type="Proteomes" id="UP000813461">
    <property type="component" value="Unassembled WGS sequence"/>
</dbReference>
<feature type="region of interest" description="Disordered" evidence="5">
    <location>
        <begin position="763"/>
        <end position="807"/>
    </location>
</feature>
<feature type="compositionally biased region" description="Polar residues" evidence="5">
    <location>
        <begin position="767"/>
        <end position="790"/>
    </location>
</feature>
<dbReference type="PROSITE" id="PS50103">
    <property type="entry name" value="ZF_C3H1"/>
    <property type="match status" value="1"/>
</dbReference>
<evidence type="ECO:0000313" key="7">
    <source>
        <dbReference type="EMBL" id="KAH7074175.1"/>
    </source>
</evidence>
<evidence type="ECO:0000256" key="2">
    <source>
        <dbReference type="ARBA" id="ARBA00022771"/>
    </source>
</evidence>
<feature type="zinc finger region" description="C3H1-type" evidence="4">
    <location>
        <begin position="619"/>
        <end position="646"/>
    </location>
</feature>
<dbReference type="SMART" id="SM00356">
    <property type="entry name" value="ZnF_C3H1"/>
    <property type="match status" value="1"/>
</dbReference>
<organism evidence="7 8">
    <name type="scientific">Paraphoma chrysanthemicola</name>
    <dbReference type="NCBI Taxonomy" id="798071"/>
    <lineage>
        <taxon>Eukaryota</taxon>
        <taxon>Fungi</taxon>
        <taxon>Dikarya</taxon>
        <taxon>Ascomycota</taxon>
        <taxon>Pezizomycotina</taxon>
        <taxon>Dothideomycetes</taxon>
        <taxon>Pleosporomycetidae</taxon>
        <taxon>Pleosporales</taxon>
        <taxon>Pleosporineae</taxon>
        <taxon>Phaeosphaeriaceae</taxon>
        <taxon>Paraphoma</taxon>
    </lineage>
</organism>
<evidence type="ECO:0000313" key="8">
    <source>
        <dbReference type="Proteomes" id="UP000813461"/>
    </source>
</evidence>
<dbReference type="InterPro" id="IPR000571">
    <property type="entry name" value="Znf_CCCH"/>
</dbReference>
<evidence type="ECO:0000256" key="1">
    <source>
        <dbReference type="ARBA" id="ARBA00022723"/>
    </source>
</evidence>
<dbReference type="EMBL" id="JAGMVJ010000021">
    <property type="protein sequence ID" value="KAH7074175.1"/>
    <property type="molecule type" value="Genomic_DNA"/>
</dbReference>
<evidence type="ECO:0000256" key="5">
    <source>
        <dbReference type="SAM" id="MobiDB-lite"/>
    </source>
</evidence>
<dbReference type="InterPro" id="IPR041367">
    <property type="entry name" value="Znf-CCCH_4"/>
</dbReference>
<feature type="region of interest" description="Disordered" evidence="5">
    <location>
        <begin position="72"/>
        <end position="129"/>
    </location>
</feature>
<protein>
    <recommendedName>
        <fullName evidence="6">C3H1-type domain-containing protein</fullName>
    </recommendedName>
</protein>
<dbReference type="Gene3D" id="4.10.1000.10">
    <property type="entry name" value="Zinc finger, CCCH-type"/>
    <property type="match status" value="1"/>
</dbReference>